<dbReference type="PANTHER" id="PTHR42711">
    <property type="entry name" value="ABC TRANSPORTER ATP-BINDING PROTEIN"/>
    <property type="match status" value="1"/>
</dbReference>
<evidence type="ECO:0000313" key="6">
    <source>
        <dbReference type="EMBL" id="MXQ53900.1"/>
    </source>
</evidence>
<sequence>MADLWIEWSHITKKYNSHKGSNSLKEKKSILGLLDFSATVRAGVTVILGPEGAGKSTLLRLTAATMLPDDGRITYGSREGGRFIWSRGSVVASDSTSLSDWRDKIAYLPTVPALRYDETVEETLLYYAQLRRVASPRKHAAECIARWGLAGWRKTPVSKLIGPVLKRYFLAECFVKSPNILLLDEPTRGLDPIGKQILWQEITRQPKDQIVLISTNNLAFAECADDLILLENGSCRRLGRRKYLTASVKEGTVEGWYKAMQTFSGLKIQEN</sequence>
<feature type="domain" description="ABC transporter" evidence="5">
    <location>
        <begin position="6"/>
        <end position="257"/>
    </location>
</feature>
<dbReference type="PROSITE" id="PS50893">
    <property type="entry name" value="ABC_TRANSPORTER_2"/>
    <property type="match status" value="1"/>
</dbReference>
<dbReference type="InterPro" id="IPR003439">
    <property type="entry name" value="ABC_transporter-like_ATP-bd"/>
</dbReference>
<dbReference type="InterPro" id="IPR027417">
    <property type="entry name" value="P-loop_NTPase"/>
</dbReference>
<evidence type="ECO:0000256" key="2">
    <source>
        <dbReference type="ARBA" id="ARBA00022448"/>
    </source>
</evidence>
<evidence type="ECO:0000313" key="7">
    <source>
        <dbReference type="Proteomes" id="UP000430692"/>
    </source>
</evidence>
<organism evidence="6 7">
    <name type="scientific">Shimazuella alba</name>
    <dbReference type="NCBI Taxonomy" id="2690964"/>
    <lineage>
        <taxon>Bacteria</taxon>
        <taxon>Bacillati</taxon>
        <taxon>Bacillota</taxon>
        <taxon>Bacilli</taxon>
        <taxon>Bacillales</taxon>
        <taxon>Thermoactinomycetaceae</taxon>
        <taxon>Shimazuella</taxon>
    </lineage>
</organism>
<dbReference type="InterPro" id="IPR003593">
    <property type="entry name" value="AAA+_ATPase"/>
</dbReference>
<dbReference type="GO" id="GO:0005524">
    <property type="term" value="F:ATP binding"/>
    <property type="evidence" value="ECO:0007669"/>
    <property type="project" value="UniProtKB-KW"/>
</dbReference>
<accession>A0A6I4VVL3</accession>
<dbReference type="Pfam" id="PF00005">
    <property type="entry name" value="ABC_tran"/>
    <property type="match status" value="1"/>
</dbReference>
<reference evidence="6 7" key="1">
    <citation type="submission" date="2019-12" db="EMBL/GenBank/DDBJ databases">
        <title>Whole-genome analyses of novel actinobacteria.</title>
        <authorList>
            <person name="Sahin N."/>
            <person name="Saygin H."/>
        </authorList>
    </citation>
    <scope>NUCLEOTIDE SEQUENCE [LARGE SCALE GENOMIC DNA]</scope>
    <source>
        <strain evidence="6 7">KC615</strain>
    </source>
</reference>
<gene>
    <name evidence="6" type="ORF">GSM42_09245</name>
</gene>
<keyword evidence="3" id="KW-0547">Nucleotide-binding</keyword>
<name>A0A6I4VVL3_9BACL</name>
<dbReference type="InterPro" id="IPR050763">
    <property type="entry name" value="ABC_transporter_ATP-binding"/>
</dbReference>
<keyword evidence="7" id="KW-1185">Reference proteome</keyword>
<dbReference type="Gene3D" id="3.40.50.300">
    <property type="entry name" value="P-loop containing nucleotide triphosphate hydrolases"/>
    <property type="match status" value="1"/>
</dbReference>
<protein>
    <submittedName>
        <fullName evidence="6">ATP-binding cassette domain-containing protein</fullName>
    </submittedName>
</protein>
<evidence type="ECO:0000256" key="4">
    <source>
        <dbReference type="ARBA" id="ARBA00022840"/>
    </source>
</evidence>
<comment type="caution">
    <text evidence="6">The sequence shown here is derived from an EMBL/GenBank/DDBJ whole genome shotgun (WGS) entry which is preliminary data.</text>
</comment>
<dbReference type="AlphaFoldDB" id="A0A6I4VVL3"/>
<dbReference type="PANTHER" id="PTHR42711:SF5">
    <property type="entry name" value="ABC TRANSPORTER ATP-BINDING PROTEIN NATA"/>
    <property type="match status" value="1"/>
</dbReference>
<dbReference type="SUPFAM" id="SSF52540">
    <property type="entry name" value="P-loop containing nucleoside triphosphate hydrolases"/>
    <property type="match status" value="1"/>
</dbReference>
<dbReference type="EMBL" id="WUUL01000005">
    <property type="protein sequence ID" value="MXQ53900.1"/>
    <property type="molecule type" value="Genomic_DNA"/>
</dbReference>
<dbReference type="GO" id="GO:0016887">
    <property type="term" value="F:ATP hydrolysis activity"/>
    <property type="evidence" value="ECO:0007669"/>
    <property type="project" value="InterPro"/>
</dbReference>
<keyword evidence="4 6" id="KW-0067">ATP-binding</keyword>
<dbReference type="Proteomes" id="UP000430692">
    <property type="component" value="Unassembled WGS sequence"/>
</dbReference>
<proteinExistence type="inferred from homology"/>
<evidence type="ECO:0000259" key="5">
    <source>
        <dbReference type="PROSITE" id="PS50893"/>
    </source>
</evidence>
<dbReference type="RefSeq" id="WP_160801258.1">
    <property type="nucleotide sequence ID" value="NZ_WUUL01000005.1"/>
</dbReference>
<evidence type="ECO:0000256" key="1">
    <source>
        <dbReference type="ARBA" id="ARBA00005417"/>
    </source>
</evidence>
<evidence type="ECO:0000256" key="3">
    <source>
        <dbReference type="ARBA" id="ARBA00022741"/>
    </source>
</evidence>
<keyword evidence="2" id="KW-0813">Transport</keyword>
<dbReference type="SMART" id="SM00382">
    <property type="entry name" value="AAA"/>
    <property type="match status" value="1"/>
</dbReference>
<comment type="similarity">
    <text evidence="1">Belongs to the ABC transporter superfamily.</text>
</comment>